<gene>
    <name evidence="2" type="ORF">CQW23_26558</name>
</gene>
<evidence type="ECO:0000256" key="1">
    <source>
        <dbReference type="SAM" id="Phobius"/>
    </source>
</evidence>
<comment type="caution">
    <text evidence="2">The sequence shown here is derived from an EMBL/GenBank/DDBJ whole genome shotgun (WGS) entry which is preliminary data.</text>
</comment>
<dbReference type="STRING" id="33114.A0A2G2VP49"/>
<evidence type="ECO:0000313" key="2">
    <source>
        <dbReference type="EMBL" id="PHT34758.1"/>
    </source>
</evidence>
<dbReference type="EMBL" id="MLFT02000011">
    <property type="protein sequence ID" value="PHT34758.1"/>
    <property type="molecule type" value="Genomic_DNA"/>
</dbReference>
<reference evidence="3" key="2">
    <citation type="journal article" date="2017" name="J. Anim. Genet.">
        <title>Multiple reference genome sequences of hot pepper reveal the massive evolution of plant disease resistance genes by retroduplication.</title>
        <authorList>
            <person name="Kim S."/>
            <person name="Park J."/>
            <person name="Yeom S.-I."/>
            <person name="Kim Y.-M."/>
            <person name="Seo E."/>
            <person name="Kim K.-T."/>
            <person name="Kim M.-S."/>
            <person name="Lee J.M."/>
            <person name="Cheong K."/>
            <person name="Shin H.-S."/>
            <person name="Kim S.-B."/>
            <person name="Han K."/>
            <person name="Lee J."/>
            <person name="Park M."/>
            <person name="Lee H.-A."/>
            <person name="Lee H.-Y."/>
            <person name="Lee Y."/>
            <person name="Oh S."/>
            <person name="Lee J.H."/>
            <person name="Choi E."/>
            <person name="Choi E."/>
            <person name="Lee S.E."/>
            <person name="Jeon J."/>
            <person name="Kim H."/>
            <person name="Choi G."/>
            <person name="Song H."/>
            <person name="Lee J."/>
            <person name="Lee S.-C."/>
            <person name="Kwon J.-K."/>
            <person name="Lee H.-Y."/>
            <person name="Koo N."/>
            <person name="Hong Y."/>
            <person name="Kim R.W."/>
            <person name="Kang W.-H."/>
            <person name="Huh J.H."/>
            <person name="Kang B.-C."/>
            <person name="Yang T.-J."/>
            <person name="Lee Y.-H."/>
            <person name="Bennetzen J.L."/>
            <person name="Choi D."/>
        </authorList>
    </citation>
    <scope>NUCLEOTIDE SEQUENCE [LARGE SCALE GENOMIC DNA]</scope>
    <source>
        <strain evidence="3">cv. PBC81</strain>
    </source>
</reference>
<name>A0A2G2VP49_CAPBA</name>
<accession>A0A2G2VP49</accession>
<feature type="transmembrane region" description="Helical" evidence="1">
    <location>
        <begin position="31"/>
        <end position="53"/>
    </location>
</feature>
<keyword evidence="1" id="KW-0812">Transmembrane</keyword>
<reference evidence="2 3" key="1">
    <citation type="journal article" date="2017" name="Genome Biol.">
        <title>New reference genome sequences of hot pepper reveal the massive evolution of plant disease-resistance genes by retroduplication.</title>
        <authorList>
            <person name="Kim S."/>
            <person name="Park J."/>
            <person name="Yeom S.I."/>
            <person name="Kim Y.M."/>
            <person name="Seo E."/>
            <person name="Kim K.T."/>
            <person name="Kim M.S."/>
            <person name="Lee J.M."/>
            <person name="Cheong K."/>
            <person name="Shin H.S."/>
            <person name="Kim S.B."/>
            <person name="Han K."/>
            <person name="Lee J."/>
            <person name="Park M."/>
            <person name="Lee H.A."/>
            <person name="Lee H.Y."/>
            <person name="Lee Y."/>
            <person name="Oh S."/>
            <person name="Lee J.H."/>
            <person name="Choi E."/>
            <person name="Choi E."/>
            <person name="Lee S.E."/>
            <person name="Jeon J."/>
            <person name="Kim H."/>
            <person name="Choi G."/>
            <person name="Song H."/>
            <person name="Lee J."/>
            <person name="Lee S.C."/>
            <person name="Kwon J.K."/>
            <person name="Lee H.Y."/>
            <person name="Koo N."/>
            <person name="Hong Y."/>
            <person name="Kim R.W."/>
            <person name="Kang W.H."/>
            <person name="Huh J.H."/>
            <person name="Kang B.C."/>
            <person name="Yang T.J."/>
            <person name="Lee Y.H."/>
            <person name="Bennetzen J.L."/>
            <person name="Choi D."/>
        </authorList>
    </citation>
    <scope>NUCLEOTIDE SEQUENCE [LARGE SCALE GENOMIC DNA]</scope>
    <source>
        <strain evidence="3">cv. PBC81</strain>
    </source>
</reference>
<evidence type="ECO:0000313" key="3">
    <source>
        <dbReference type="Proteomes" id="UP000224567"/>
    </source>
</evidence>
<sequence>MVEKMRSIEAVLVKEILSAIATIEIRLFSNVWLLTLRIDVFIHCYLLIIWIVIPKPLIQNNQHCHLNIEFAVDSSSKENNGTKTIRESCGEYLNHNCDVKLNLLSIEVNGSLIVEVSVDANVSGFTEQNGPLNSSAFSKVTELSIVAKITGNG</sequence>
<proteinExistence type="predicted"/>
<keyword evidence="1" id="KW-1133">Transmembrane helix</keyword>
<protein>
    <submittedName>
        <fullName evidence="2">Uncharacterized protein</fullName>
    </submittedName>
</protein>
<dbReference type="Proteomes" id="UP000224567">
    <property type="component" value="Unassembled WGS sequence"/>
</dbReference>
<keyword evidence="1" id="KW-0472">Membrane</keyword>
<dbReference type="AlphaFoldDB" id="A0A2G2VP49"/>
<keyword evidence="3" id="KW-1185">Reference proteome</keyword>
<organism evidence="2 3">
    <name type="scientific">Capsicum baccatum</name>
    <name type="common">Peruvian pepper</name>
    <dbReference type="NCBI Taxonomy" id="33114"/>
    <lineage>
        <taxon>Eukaryota</taxon>
        <taxon>Viridiplantae</taxon>
        <taxon>Streptophyta</taxon>
        <taxon>Embryophyta</taxon>
        <taxon>Tracheophyta</taxon>
        <taxon>Spermatophyta</taxon>
        <taxon>Magnoliopsida</taxon>
        <taxon>eudicotyledons</taxon>
        <taxon>Gunneridae</taxon>
        <taxon>Pentapetalae</taxon>
        <taxon>asterids</taxon>
        <taxon>lamiids</taxon>
        <taxon>Solanales</taxon>
        <taxon>Solanaceae</taxon>
        <taxon>Solanoideae</taxon>
        <taxon>Capsiceae</taxon>
        <taxon>Capsicum</taxon>
    </lineage>
</organism>